<evidence type="ECO:0000256" key="1">
    <source>
        <dbReference type="SAM" id="MobiDB-lite"/>
    </source>
</evidence>
<accession>A0ABR4AMZ2</accession>
<protein>
    <submittedName>
        <fullName evidence="2">Uncharacterized protein</fullName>
    </submittedName>
</protein>
<evidence type="ECO:0000313" key="3">
    <source>
        <dbReference type="Proteomes" id="UP001590950"/>
    </source>
</evidence>
<feature type="region of interest" description="Disordered" evidence="1">
    <location>
        <begin position="44"/>
        <end position="64"/>
    </location>
</feature>
<proteinExistence type="predicted"/>
<sequence>MLESTMWPGMNLESGLADMHHDIPDASTRQLETLFNQNMQLSDNASQQMSPAPGNEQIRQGEQQQEAPVKYSMSQHYTHSSHVAQGLHPLQPSSEDHPSRMLIKNGIAPSSLLRAQLSLFENADDEQRSRLIELWTIVPPTYARNGGQELADRLGEYQSTSLAQEQELAYLRYRKNGLAGNSQNDVQAEQPKSPPGDFFMQPSGEGLQHTINQYFSAAQGQSLDGNGSWSVDLNQQQMEHQYGNFDQEQHFNEVPLQEIHGGDMEDEEML</sequence>
<evidence type="ECO:0000313" key="2">
    <source>
        <dbReference type="EMBL" id="KAL2046082.1"/>
    </source>
</evidence>
<reference evidence="2 3" key="1">
    <citation type="submission" date="2024-09" db="EMBL/GenBank/DDBJ databases">
        <title>Rethinking Asexuality: The Enigmatic Case of Functional Sexual Genes in Lepraria (Stereocaulaceae).</title>
        <authorList>
            <person name="Doellman M."/>
            <person name="Sun Y."/>
            <person name="Barcenas-Pena A."/>
            <person name="Lumbsch H.T."/>
            <person name="Grewe F."/>
        </authorList>
    </citation>
    <scope>NUCLEOTIDE SEQUENCE [LARGE SCALE GENOMIC DNA]</scope>
    <source>
        <strain evidence="2 3">Mercado 3170</strain>
    </source>
</reference>
<comment type="caution">
    <text evidence="2">The sequence shown here is derived from an EMBL/GenBank/DDBJ whole genome shotgun (WGS) entry which is preliminary data.</text>
</comment>
<name>A0ABR4AMZ2_9LECA</name>
<dbReference type="Proteomes" id="UP001590950">
    <property type="component" value="Unassembled WGS sequence"/>
</dbReference>
<gene>
    <name evidence="2" type="ORF">N7G274_001529</name>
</gene>
<dbReference type="EMBL" id="JBEFKJ010000004">
    <property type="protein sequence ID" value="KAL2046082.1"/>
    <property type="molecule type" value="Genomic_DNA"/>
</dbReference>
<organism evidence="2 3">
    <name type="scientific">Stereocaulon virgatum</name>
    <dbReference type="NCBI Taxonomy" id="373712"/>
    <lineage>
        <taxon>Eukaryota</taxon>
        <taxon>Fungi</taxon>
        <taxon>Dikarya</taxon>
        <taxon>Ascomycota</taxon>
        <taxon>Pezizomycotina</taxon>
        <taxon>Lecanoromycetes</taxon>
        <taxon>OSLEUM clade</taxon>
        <taxon>Lecanoromycetidae</taxon>
        <taxon>Lecanorales</taxon>
        <taxon>Lecanorineae</taxon>
        <taxon>Stereocaulaceae</taxon>
        <taxon>Stereocaulon</taxon>
    </lineage>
</organism>
<keyword evidence="3" id="KW-1185">Reference proteome</keyword>